<evidence type="ECO:0000313" key="2">
    <source>
        <dbReference type="EMBL" id="NYJ21125.1"/>
    </source>
</evidence>
<comment type="caution">
    <text evidence="2">The sequence shown here is derived from an EMBL/GenBank/DDBJ whole genome shotgun (WGS) entry which is preliminary data.</text>
</comment>
<dbReference type="AlphaFoldDB" id="A0A7Z0J752"/>
<protein>
    <recommendedName>
        <fullName evidence="1">ABC-three component systems C-terminal domain-containing protein</fullName>
    </recommendedName>
</protein>
<dbReference type="InterPro" id="IPR046919">
    <property type="entry name" value="ABC-3C_CTD10"/>
</dbReference>
<accession>A0A7Z0J752</accession>
<reference evidence="2 3" key="1">
    <citation type="submission" date="2020-07" db="EMBL/GenBank/DDBJ databases">
        <title>Sequencing the genomes of 1000 actinobacteria strains.</title>
        <authorList>
            <person name="Klenk H.-P."/>
        </authorList>
    </citation>
    <scope>NUCLEOTIDE SEQUENCE [LARGE SCALE GENOMIC DNA]</scope>
    <source>
        <strain evidence="2 3">LI1</strain>
    </source>
</reference>
<feature type="domain" description="ABC-three component systems C-terminal" evidence="1">
    <location>
        <begin position="171"/>
        <end position="297"/>
    </location>
</feature>
<dbReference type="RefSeq" id="WP_179579772.1">
    <property type="nucleotide sequence ID" value="NZ_JACCFM010000001.1"/>
</dbReference>
<name>A0A7Z0J752_9MICO</name>
<gene>
    <name evidence="2" type="ORF">HNR05_002916</name>
</gene>
<dbReference type="Pfam" id="PF20275">
    <property type="entry name" value="CTD10"/>
    <property type="match status" value="1"/>
</dbReference>
<dbReference type="Proteomes" id="UP000537260">
    <property type="component" value="Unassembled WGS sequence"/>
</dbReference>
<evidence type="ECO:0000259" key="1">
    <source>
        <dbReference type="Pfam" id="PF20275"/>
    </source>
</evidence>
<dbReference type="EMBL" id="JACCFM010000001">
    <property type="protein sequence ID" value="NYJ21125.1"/>
    <property type="molecule type" value="Genomic_DNA"/>
</dbReference>
<evidence type="ECO:0000313" key="3">
    <source>
        <dbReference type="Proteomes" id="UP000537260"/>
    </source>
</evidence>
<keyword evidence="3" id="KW-1185">Reference proteome</keyword>
<organism evidence="2 3">
    <name type="scientific">Glaciibacter psychrotolerans</name>
    <dbReference type="NCBI Taxonomy" id="670054"/>
    <lineage>
        <taxon>Bacteria</taxon>
        <taxon>Bacillati</taxon>
        <taxon>Actinomycetota</taxon>
        <taxon>Actinomycetes</taxon>
        <taxon>Micrococcales</taxon>
        <taxon>Microbacteriaceae</taxon>
        <taxon>Glaciibacter</taxon>
    </lineage>
</organism>
<sequence>MEFHERIGLRPVLWAHLLGLTGTAFESFFQDLLGLVDPSFVPVRTHGNIGDQGSDGLSLSGGKLYACYAPEVPNAASTVKKFKSDLASALVQRARQFHTFVFVHNDVRGVHPELATALAEARTDYQSLKFEVMGQPRIRDMVGRLDRPTAESLLGTPLPLAHESRVGLVELEELLGQLRESRLEAADLPHVESVSSKKLLYSELTADTQAELRDAMKYSPSIEGYYNERIDVMERDEVAARFRNEYAEVRVASDDPEVVLQRLQIFLAGEGAPDGRASYRAQTAVLAYFFQTCDIFENPPPNWRVPEMSAAS</sequence>
<proteinExistence type="predicted"/>